<dbReference type="STRING" id="2010991.A0A3M2SJJ5"/>
<organism evidence="1 2">
    <name type="scientific">Fusarium kuroshium</name>
    <dbReference type="NCBI Taxonomy" id="2010991"/>
    <lineage>
        <taxon>Eukaryota</taxon>
        <taxon>Fungi</taxon>
        <taxon>Dikarya</taxon>
        <taxon>Ascomycota</taxon>
        <taxon>Pezizomycotina</taxon>
        <taxon>Sordariomycetes</taxon>
        <taxon>Hypocreomycetidae</taxon>
        <taxon>Hypocreales</taxon>
        <taxon>Nectriaceae</taxon>
        <taxon>Fusarium</taxon>
        <taxon>Fusarium solani species complex</taxon>
    </lineage>
</organism>
<dbReference type="Proteomes" id="UP000277212">
    <property type="component" value="Unassembled WGS sequence"/>
</dbReference>
<sequence length="285" mass="33101">MDSLEPKAEYGRIAFDIFALEEWDYSRPRYADAEQWSMLVQKYLALQPRERTRYHKVACESRERARSRGRIREQDHPLLTQDNIARVLQPHQTIQERNVCANRWGLATPVWVRTCYEPALEDEYEDLKEDWACEGDGLLGACPEEYFLLEDAALYDAGPDYDRDHIVRTIVTRLPSLGDFYPYPHKLERKERELEELQGQQGEVSNYKLVAASCKAEAVLYVLDAEAIRENLIKLMWLDGNGNRIWNNKIEPSSMEGMRATFSDGYTLLEATETHCVIGNEESEQ</sequence>
<dbReference type="OrthoDB" id="4364812at2759"/>
<accession>A0A3M2SJJ5</accession>
<protein>
    <submittedName>
        <fullName evidence="1">Uncharacterized protein</fullName>
    </submittedName>
</protein>
<comment type="caution">
    <text evidence="1">The sequence shown here is derived from an EMBL/GenBank/DDBJ whole genome shotgun (WGS) entry which is preliminary data.</text>
</comment>
<dbReference type="EMBL" id="NKUJ01000032">
    <property type="protein sequence ID" value="RMJ17455.1"/>
    <property type="molecule type" value="Genomic_DNA"/>
</dbReference>
<reference evidence="1 2" key="1">
    <citation type="submission" date="2017-06" db="EMBL/GenBank/DDBJ databases">
        <title>Comparative genomic analysis of Ambrosia Fusariam Clade fungi.</title>
        <authorList>
            <person name="Stajich J.E."/>
            <person name="Carrillo J."/>
            <person name="Kijimoto T."/>
            <person name="Eskalen A."/>
            <person name="O'Donnell K."/>
            <person name="Kasson M."/>
        </authorList>
    </citation>
    <scope>NUCLEOTIDE SEQUENCE [LARGE SCALE GENOMIC DNA]</scope>
    <source>
        <strain evidence="1">UCR3666</strain>
    </source>
</reference>
<dbReference type="AlphaFoldDB" id="A0A3M2SJJ5"/>
<evidence type="ECO:0000313" key="1">
    <source>
        <dbReference type="EMBL" id="RMJ17455.1"/>
    </source>
</evidence>
<name>A0A3M2SJJ5_9HYPO</name>
<evidence type="ECO:0000313" key="2">
    <source>
        <dbReference type="Proteomes" id="UP000277212"/>
    </source>
</evidence>
<gene>
    <name evidence="1" type="ORF">CDV36_002894</name>
</gene>
<keyword evidence="2" id="KW-1185">Reference proteome</keyword>
<proteinExistence type="predicted"/>